<keyword evidence="3 6" id="KW-0808">Transferase</keyword>
<keyword evidence="2 6" id="KW-0489">Methyltransferase</keyword>
<dbReference type="PROSITE" id="PS00092">
    <property type="entry name" value="N6_MTASE"/>
    <property type="match status" value="1"/>
</dbReference>
<reference evidence="6 7" key="1">
    <citation type="journal article" date="2015" name="Genome Announc.">
        <title>Genome Sequences of Six Paenibacillus larvae Siphoviridae Phages.</title>
        <authorList>
            <person name="Carson S."/>
            <person name="Bruff E."/>
            <person name="DeFoor W."/>
            <person name="Dums J."/>
            <person name="Groth A."/>
            <person name="Hatfield T."/>
            <person name="Iyer A."/>
            <person name="Joshi K."/>
            <person name="McAdams S."/>
            <person name="Miles D."/>
            <person name="Miller D."/>
            <person name="Oufkir A."/>
            <person name="Raynor B."/>
            <person name="Riley S."/>
            <person name="Roland S."/>
            <person name="Rozier H."/>
            <person name="Talley S."/>
            <person name="Miller E.S."/>
        </authorList>
    </citation>
    <scope>NUCLEOTIDE SEQUENCE [LARGE SCALE GENOMIC DNA]</scope>
</reference>
<evidence type="ECO:0000256" key="3">
    <source>
        <dbReference type="ARBA" id="ARBA00022679"/>
    </source>
</evidence>
<dbReference type="OrthoDB" id="3832at10239"/>
<dbReference type="InterPro" id="IPR002295">
    <property type="entry name" value="N4/N6-MTase_EcoPI_Mod-like"/>
</dbReference>
<dbReference type="GeneID" id="26630514"/>
<evidence type="ECO:0000313" key="7">
    <source>
        <dbReference type="Proteomes" id="UP000032132"/>
    </source>
</evidence>
<dbReference type="InterPro" id="IPR029063">
    <property type="entry name" value="SAM-dependent_MTases_sf"/>
</dbReference>
<dbReference type="Pfam" id="PF01555">
    <property type="entry name" value="N6_N4_Mtase"/>
    <property type="match status" value="1"/>
</dbReference>
<dbReference type="Gene3D" id="3.40.50.150">
    <property type="entry name" value="Vaccinia Virus protein VP39"/>
    <property type="match status" value="1"/>
</dbReference>
<keyword evidence="7" id="KW-1185">Reference proteome</keyword>
<accession>A0A0C5AFG8</accession>
<sequence length="240" mass="28297">MKYEIYNKDCINGAKTHLLTNSADLIIADPPYNLKFGGTTMTKTKRPRHRVIANDDLSFKDYQRFTLEWLRQAHRVLKDGHHIYVFIDWRMHPYIALWMRKIGFEIKNLIVWDKQSMGLGWQYRFQHELVIFAIKGKTKARRIRSRKTADILRVKRIPGQYTVHPTEKPTELMKIIVENSTEEGETVVDFFSGSGPVTEACLNLNRRVKAFEIDQKYYQMTVKRAEKISTKSLDFNQNHC</sequence>
<gene>
    <name evidence="6" type="ORF">SITARA_71</name>
</gene>
<dbReference type="KEGG" id="vg:26630514"/>
<dbReference type="InterPro" id="IPR002941">
    <property type="entry name" value="DNA_methylase_N4/N6"/>
</dbReference>
<dbReference type="PRINTS" id="PR00506">
    <property type="entry name" value="D21N6MTFRASE"/>
</dbReference>
<dbReference type="InterPro" id="IPR002052">
    <property type="entry name" value="DNA_methylase_N6_adenine_CS"/>
</dbReference>
<dbReference type="GO" id="GO:0003677">
    <property type="term" value="F:DNA binding"/>
    <property type="evidence" value="ECO:0007669"/>
    <property type="project" value="InterPro"/>
</dbReference>
<dbReference type="GO" id="GO:0008170">
    <property type="term" value="F:N-methyltransferase activity"/>
    <property type="evidence" value="ECO:0007669"/>
    <property type="project" value="InterPro"/>
</dbReference>
<protein>
    <submittedName>
        <fullName evidence="6">DNA methyltransferase</fullName>
    </submittedName>
</protein>
<evidence type="ECO:0000256" key="4">
    <source>
        <dbReference type="ARBA" id="ARBA00022691"/>
    </source>
</evidence>
<dbReference type="Proteomes" id="UP000032132">
    <property type="component" value="Segment"/>
</dbReference>
<dbReference type="RefSeq" id="YP_009203516.1">
    <property type="nucleotide sequence ID" value="NC_028854.1"/>
</dbReference>
<proteinExistence type="inferred from homology"/>
<evidence type="ECO:0000313" key="6">
    <source>
        <dbReference type="EMBL" id="AJK28059.1"/>
    </source>
</evidence>
<evidence type="ECO:0000259" key="5">
    <source>
        <dbReference type="Pfam" id="PF01555"/>
    </source>
</evidence>
<name>A0A0C5AFG8_9CAUD</name>
<organism evidence="6 7">
    <name type="scientific">Paenibacillus phage Sitara</name>
    <dbReference type="NCBI Taxonomy" id="1589755"/>
    <lineage>
        <taxon>Viruses</taxon>
        <taxon>Duplodnaviria</taxon>
        <taxon>Heunggongvirae</taxon>
        <taxon>Uroviricota</taxon>
        <taxon>Caudoviricetes</taxon>
        <taxon>Fernvirus</taxon>
        <taxon>Fernvirus sitara</taxon>
    </lineage>
</organism>
<dbReference type="EMBL" id="KP296796">
    <property type="protein sequence ID" value="AJK28059.1"/>
    <property type="molecule type" value="Genomic_DNA"/>
</dbReference>
<dbReference type="GO" id="GO:0032259">
    <property type="term" value="P:methylation"/>
    <property type="evidence" value="ECO:0007669"/>
    <property type="project" value="UniProtKB-KW"/>
</dbReference>
<evidence type="ECO:0000256" key="2">
    <source>
        <dbReference type="ARBA" id="ARBA00022603"/>
    </source>
</evidence>
<feature type="domain" description="DNA methylase N-4/N-6" evidence="5">
    <location>
        <begin position="24"/>
        <end position="222"/>
    </location>
</feature>
<evidence type="ECO:0000256" key="1">
    <source>
        <dbReference type="ARBA" id="ARBA00006594"/>
    </source>
</evidence>
<comment type="similarity">
    <text evidence="1">Belongs to the N(4)/N(6)-methyltransferase family.</text>
</comment>
<keyword evidence="4" id="KW-0949">S-adenosyl-L-methionine</keyword>
<dbReference type="SUPFAM" id="SSF53335">
    <property type="entry name" value="S-adenosyl-L-methionine-dependent methyltransferases"/>
    <property type="match status" value="1"/>
</dbReference>